<organism evidence="1 2">
    <name type="scientific">Pseudomonas phage PspYZU05</name>
    <dbReference type="NCBI Taxonomy" id="1983556"/>
    <lineage>
        <taxon>Viruses</taxon>
        <taxon>Duplodnaviria</taxon>
        <taxon>Heunggongvirae</taxon>
        <taxon>Uroviricota</taxon>
        <taxon>Caudoviricetes</taxon>
        <taxon>Pantevenvirales</taxon>
        <taxon>Straboviridae</taxon>
        <taxon>Jiangsuvirus</taxon>
        <taxon>Jiangsuvirus pspyzu05</taxon>
    </lineage>
</organism>
<accession>A0A2U7NLS8</accession>
<keyword evidence="2" id="KW-1185">Reference proteome</keyword>
<sequence length="115" mass="13358">MITLVYDPMSGISMADGKMKMWVDSVAERNKEEPDNELIITIGSDLLFQCFRIAVIEDKIHHDQIRLKVKDQFIPFNTYGNISEPRLMPDFQYDLVTEIVKKVLAKKNLKKKEVV</sequence>
<evidence type="ECO:0000313" key="1">
    <source>
        <dbReference type="EMBL" id="ASD52008.1"/>
    </source>
</evidence>
<evidence type="ECO:0000313" key="2">
    <source>
        <dbReference type="Proteomes" id="UP000247773"/>
    </source>
</evidence>
<dbReference type="EMBL" id="KY971610">
    <property type="protein sequence ID" value="ASD52008.1"/>
    <property type="molecule type" value="Genomic_DNA"/>
</dbReference>
<reference evidence="1 2" key="1">
    <citation type="submission" date="2017-04" db="EMBL/GenBank/DDBJ databases">
        <title>Isolation of lytic bacteriophages infecting Pseudomonas strains for biocontrol of fish and shrimp spoilage during chilled storage.</title>
        <authorList>
            <person name="Yang Z."/>
            <person name="Tao X."/>
            <person name="Gao L."/>
            <person name="Rao S."/>
        </authorList>
    </citation>
    <scope>NUCLEOTIDE SEQUENCE [LARGE SCALE GENOMIC DNA]</scope>
</reference>
<gene>
    <name evidence="1" type="ORF">PspYZU05_56</name>
</gene>
<proteinExistence type="predicted"/>
<name>A0A2U7NLS8_9CAUD</name>
<dbReference type="Proteomes" id="UP000247773">
    <property type="component" value="Genome"/>
</dbReference>
<protein>
    <submittedName>
        <fullName evidence="1">Uncharacterized protein</fullName>
    </submittedName>
</protein>